<comment type="caution">
    <text evidence="6">The sequence shown here is derived from an EMBL/GenBank/DDBJ whole genome shotgun (WGS) entry which is preliminary data.</text>
</comment>
<comment type="similarity">
    <text evidence="1 2">Belongs to the flagella basal body rod proteins family.</text>
</comment>
<dbReference type="InterPro" id="IPR019776">
    <property type="entry name" value="Flagellar_basal_body_rod_CS"/>
</dbReference>
<dbReference type="NCBIfam" id="TIGR03506">
    <property type="entry name" value="FlgEFG_subfam"/>
    <property type="match status" value="1"/>
</dbReference>
<comment type="subcellular location">
    <subcellularLocation>
        <location evidence="2">Bacterial flagellum basal body</location>
    </subcellularLocation>
</comment>
<dbReference type="Pfam" id="PF06429">
    <property type="entry name" value="Flg_bbr_C"/>
    <property type="match status" value="1"/>
</dbReference>
<dbReference type="PANTHER" id="PTHR30435">
    <property type="entry name" value="FLAGELLAR PROTEIN"/>
    <property type="match status" value="1"/>
</dbReference>
<feature type="domain" description="Flagellar basal body rod protein N-terminal" evidence="3">
    <location>
        <begin position="5"/>
        <end position="35"/>
    </location>
</feature>
<proteinExistence type="inferred from homology"/>
<dbReference type="PANTHER" id="PTHR30435:SF19">
    <property type="entry name" value="FLAGELLAR BASAL-BODY ROD PROTEIN FLGG"/>
    <property type="match status" value="1"/>
</dbReference>
<evidence type="ECO:0000259" key="3">
    <source>
        <dbReference type="Pfam" id="PF00460"/>
    </source>
</evidence>
<sequence>MLKGLYTAWSGMLNEMNRMDVITNNLANADTNGYKKEGATAESFESKLALRIKDSSVPTWRARELGDVNLGVKIGETYTNYSQGNFKVTDNKYDCAIDGNGFFAVSFTDKAGNTSVKYTRDGAFTISADGFLRTKDGDYVLNQNGAMNGDPAANNYIQLDPNQDFTIDKAGFIYQNNQLVGQLGLADFEDYNFLAKYGENMYDLVDGGQVIAAQGTIEQGNIEASNVKVVDEMVTMITIARAYESNQKMIQTFDSMLDKAVNQIGKTQ</sequence>
<keyword evidence="2" id="KW-0975">Bacterial flagellum</keyword>
<name>N2ADJ1_9FIRM</name>
<reference evidence="6 7" key="1">
    <citation type="journal article" date="2014" name="Genome Announc.">
        <title>Draft genome sequences of the altered schaedler flora, a defined bacterial community from gnotobiotic mice.</title>
        <authorList>
            <person name="Wannemuehler M.J."/>
            <person name="Overstreet A.M."/>
            <person name="Ward D.V."/>
            <person name="Phillips G.J."/>
        </authorList>
    </citation>
    <scope>NUCLEOTIDE SEQUENCE [LARGE SCALE GENOMIC DNA]</scope>
    <source>
        <strain evidence="6 7">ASF492</strain>
    </source>
</reference>
<organism evidence="6 7">
    <name type="scientific">Eubacterium plexicaudatum ASF492</name>
    <dbReference type="NCBI Taxonomy" id="1235802"/>
    <lineage>
        <taxon>Bacteria</taxon>
        <taxon>Bacillati</taxon>
        <taxon>Bacillota</taxon>
        <taxon>Clostridia</taxon>
        <taxon>Eubacteriales</taxon>
        <taxon>Eubacteriaceae</taxon>
        <taxon>Eubacterium</taxon>
    </lineage>
</organism>
<dbReference type="InterPro" id="IPR020013">
    <property type="entry name" value="Flagellar_FlgE/F/G"/>
</dbReference>
<dbReference type="InterPro" id="IPR037925">
    <property type="entry name" value="FlgE/F/G-like"/>
</dbReference>
<evidence type="ECO:0000259" key="5">
    <source>
        <dbReference type="Pfam" id="PF22692"/>
    </source>
</evidence>
<feature type="domain" description="Flagellar hook protein FlgE/F/G-like D1" evidence="5">
    <location>
        <begin position="96"/>
        <end position="173"/>
    </location>
</feature>
<accession>N2ADJ1</accession>
<evidence type="ECO:0000259" key="4">
    <source>
        <dbReference type="Pfam" id="PF06429"/>
    </source>
</evidence>
<evidence type="ECO:0000256" key="1">
    <source>
        <dbReference type="ARBA" id="ARBA00009677"/>
    </source>
</evidence>
<dbReference type="Pfam" id="PF22692">
    <property type="entry name" value="LlgE_F_G_D1"/>
    <property type="match status" value="1"/>
</dbReference>
<dbReference type="GO" id="GO:0009425">
    <property type="term" value="C:bacterial-type flagellum basal body"/>
    <property type="evidence" value="ECO:0007669"/>
    <property type="project" value="UniProtKB-SubCell"/>
</dbReference>
<dbReference type="EMBL" id="AQFT01000085">
    <property type="protein sequence ID" value="EMZ26096.1"/>
    <property type="molecule type" value="Genomic_DNA"/>
</dbReference>
<dbReference type="Pfam" id="PF00460">
    <property type="entry name" value="Flg_bb_rod"/>
    <property type="match status" value="1"/>
</dbReference>
<keyword evidence="6" id="KW-0282">Flagellum</keyword>
<dbReference type="InterPro" id="IPR001444">
    <property type="entry name" value="Flag_bb_rod_N"/>
</dbReference>
<dbReference type="InterPro" id="IPR010930">
    <property type="entry name" value="Flg_bb/hook_C_dom"/>
</dbReference>
<evidence type="ECO:0000313" key="6">
    <source>
        <dbReference type="EMBL" id="EMZ26096.1"/>
    </source>
</evidence>
<evidence type="ECO:0000256" key="2">
    <source>
        <dbReference type="RuleBase" id="RU362116"/>
    </source>
</evidence>
<dbReference type="SUPFAM" id="SSF117143">
    <property type="entry name" value="Flagellar hook protein flgE"/>
    <property type="match status" value="1"/>
</dbReference>
<evidence type="ECO:0000313" key="7">
    <source>
        <dbReference type="Proteomes" id="UP000012589"/>
    </source>
</evidence>
<dbReference type="Proteomes" id="UP000012589">
    <property type="component" value="Unassembled WGS sequence"/>
</dbReference>
<dbReference type="HOGENOM" id="CLU_013687_0_0_9"/>
<dbReference type="InterPro" id="IPR053967">
    <property type="entry name" value="LlgE_F_G-like_D1"/>
</dbReference>
<dbReference type="PATRIC" id="fig|1235802.3.peg.2739"/>
<dbReference type="eggNOG" id="COG4786">
    <property type="taxonomic scope" value="Bacteria"/>
</dbReference>
<protein>
    <submittedName>
        <fullName evidence="6">Flagellar hook-basal body protein</fullName>
    </submittedName>
</protein>
<dbReference type="GO" id="GO:0071978">
    <property type="term" value="P:bacterial-type flagellum-dependent swarming motility"/>
    <property type="evidence" value="ECO:0007669"/>
    <property type="project" value="TreeGrafter"/>
</dbReference>
<keyword evidence="6" id="KW-0969">Cilium</keyword>
<dbReference type="OrthoDB" id="9800375at2"/>
<dbReference type="AlphaFoldDB" id="N2ADJ1"/>
<dbReference type="STRING" id="1235802.C823_02589"/>
<keyword evidence="6" id="KW-0966">Cell projection</keyword>
<keyword evidence="7" id="KW-1185">Reference proteome</keyword>
<dbReference type="PROSITE" id="PS00588">
    <property type="entry name" value="FLAGELLA_BB_ROD"/>
    <property type="match status" value="1"/>
</dbReference>
<gene>
    <name evidence="6" type="ORF">C823_02589</name>
</gene>
<feature type="domain" description="Flagellar basal-body/hook protein C-terminal" evidence="4">
    <location>
        <begin position="219"/>
        <end position="262"/>
    </location>
</feature>